<gene>
    <name evidence="2" type="ORF">NDU88_002783</name>
</gene>
<sequence length="75" mass="7981">MAAEASAVEQPDRLRASRGSGEKMEGVKVTRTGRGKGEQTGSNKRLTTVIAKPAVENMLKGVKTSESSITTPHRN</sequence>
<accession>A0AAV7RCX6</accession>
<dbReference type="AlphaFoldDB" id="A0AAV7RCX6"/>
<evidence type="ECO:0000313" key="3">
    <source>
        <dbReference type="Proteomes" id="UP001066276"/>
    </source>
</evidence>
<dbReference type="EMBL" id="JANPWB010000009">
    <property type="protein sequence ID" value="KAJ1149985.1"/>
    <property type="molecule type" value="Genomic_DNA"/>
</dbReference>
<evidence type="ECO:0000256" key="1">
    <source>
        <dbReference type="SAM" id="MobiDB-lite"/>
    </source>
</evidence>
<dbReference type="Proteomes" id="UP001066276">
    <property type="component" value="Chromosome 5"/>
</dbReference>
<proteinExistence type="predicted"/>
<evidence type="ECO:0000313" key="2">
    <source>
        <dbReference type="EMBL" id="KAJ1149985.1"/>
    </source>
</evidence>
<feature type="compositionally biased region" description="Basic and acidic residues" evidence="1">
    <location>
        <begin position="10"/>
        <end position="28"/>
    </location>
</feature>
<name>A0AAV7RCX6_PLEWA</name>
<reference evidence="2" key="1">
    <citation type="journal article" date="2022" name="bioRxiv">
        <title>Sequencing and chromosome-scale assembly of the giantPleurodeles waltlgenome.</title>
        <authorList>
            <person name="Brown T."/>
            <person name="Elewa A."/>
            <person name="Iarovenko S."/>
            <person name="Subramanian E."/>
            <person name="Araus A.J."/>
            <person name="Petzold A."/>
            <person name="Susuki M."/>
            <person name="Suzuki K.-i.T."/>
            <person name="Hayashi T."/>
            <person name="Toyoda A."/>
            <person name="Oliveira C."/>
            <person name="Osipova E."/>
            <person name="Leigh N.D."/>
            <person name="Simon A."/>
            <person name="Yun M.H."/>
        </authorList>
    </citation>
    <scope>NUCLEOTIDE SEQUENCE</scope>
    <source>
        <strain evidence="2">20211129_DDA</strain>
        <tissue evidence="2">Liver</tissue>
    </source>
</reference>
<comment type="caution">
    <text evidence="2">The sequence shown here is derived from an EMBL/GenBank/DDBJ whole genome shotgun (WGS) entry which is preliminary data.</text>
</comment>
<organism evidence="2 3">
    <name type="scientific">Pleurodeles waltl</name>
    <name type="common">Iberian ribbed newt</name>
    <dbReference type="NCBI Taxonomy" id="8319"/>
    <lineage>
        <taxon>Eukaryota</taxon>
        <taxon>Metazoa</taxon>
        <taxon>Chordata</taxon>
        <taxon>Craniata</taxon>
        <taxon>Vertebrata</taxon>
        <taxon>Euteleostomi</taxon>
        <taxon>Amphibia</taxon>
        <taxon>Batrachia</taxon>
        <taxon>Caudata</taxon>
        <taxon>Salamandroidea</taxon>
        <taxon>Salamandridae</taxon>
        <taxon>Pleurodelinae</taxon>
        <taxon>Pleurodeles</taxon>
    </lineage>
</organism>
<protein>
    <submittedName>
        <fullName evidence="2">Uncharacterized protein</fullName>
    </submittedName>
</protein>
<keyword evidence="3" id="KW-1185">Reference proteome</keyword>
<feature type="region of interest" description="Disordered" evidence="1">
    <location>
        <begin position="1"/>
        <end position="52"/>
    </location>
</feature>